<evidence type="ECO:0000256" key="1">
    <source>
        <dbReference type="SAM" id="MobiDB-lite"/>
    </source>
</evidence>
<evidence type="ECO:0000313" key="4">
    <source>
        <dbReference type="EMBL" id="GAA3362708.1"/>
    </source>
</evidence>
<keyword evidence="2" id="KW-0812">Transmembrane</keyword>
<accession>A0ABP6RXG1</accession>
<evidence type="ECO:0000256" key="2">
    <source>
        <dbReference type="SAM" id="Phobius"/>
    </source>
</evidence>
<gene>
    <name evidence="4" type="ORF">GCM10020366_51730</name>
</gene>
<proteinExistence type="predicted"/>
<sequence length="99" mass="10157">MLMARMGRLLAVLTLGGVLLFSPAAGGAAPAEAAPAPTAVVAQAEPSAPPGPDLNGDRQSAAEDKQRLVTGIAGIVLIAAVLLSRKARKRPVFSFKWKN</sequence>
<protein>
    <submittedName>
        <fullName evidence="4">Uncharacterized protein</fullName>
    </submittedName>
</protein>
<feature type="compositionally biased region" description="Low complexity" evidence="1">
    <location>
        <begin position="28"/>
        <end position="46"/>
    </location>
</feature>
<feature type="transmembrane region" description="Helical" evidence="2">
    <location>
        <begin position="68"/>
        <end position="84"/>
    </location>
</feature>
<comment type="caution">
    <text evidence="4">The sequence shown here is derived from an EMBL/GenBank/DDBJ whole genome shotgun (WGS) entry which is preliminary data.</text>
</comment>
<feature type="chain" id="PRO_5046650422" evidence="3">
    <location>
        <begin position="25"/>
        <end position="99"/>
    </location>
</feature>
<evidence type="ECO:0000313" key="5">
    <source>
        <dbReference type="Proteomes" id="UP001500483"/>
    </source>
</evidence>
<organism evidence="4 5">
    <name type="scientific">Saccharopolyspora gregorii</name>
    <dbReference type="NCBI Taxonomy" id="33914"/>
    <lineage>
        <taxon>Bacteria</taxon>
        <taxon>Bacillati</taxon>
        <taxon>Actinomycetota</taxon>
        <taxon>Actinomycetes</taxon>
        <taxon>Pseudonocardiales</taxon>
        <taxon>Pseudonocardiaceae</taxon>
        <taxon>Saccharopolyspora</taxon>
    </lineage>
</organism>
<name>A0ABP6RXG1_9PSEU</name>
<feature type="signal peptide" evidence="3">
    <location>
        <begin position="1"/>
        <end position="24"/>
    </location>
</feature>
<dbReference type="Proteomes" id="UP001500483">
    <property type="component" value="Unassembled WGS sequence"/>
</dbReference>
<dbReference type="EMBL" id="BAAAYK010000038">
    <property type="protein sequence ID" value="GAA3362708.1"/>
    <property type="molecule type" value="Genomic_DNA"/>
</dbReference>
<reference evidence="5" key="1">
    <citation type="journal article" date="2019" name="Int. J. Syst. Evol. Microbiol.">
        <title>The Global Catalogue of Microorganisms (GCM) 10K type strain sequencing project: providing services to taxonomists for standard genome sequencing and annotation.</title>
        <authorList>
            <consortium name="The Broad Institute Genomics Platform"/>
            <consortium name="The Broad Institute Genome Sequencing Center for Infectious Disease"/>
            <person name="Wu L."/>
            <person name="Ma J."/>
        </authorList>
    </citation>
    <scope>NUCLEOTIDE SEQUENCE [LARGE SCALE GENOMIC DNA]</scope>
    <source>
        <strain evidence="5">JCM 9687</strain>
    </source>
</reference>
<keyword evidence="5" id="KW-1185">Reference proteome</keyword>
<keyword evidence="2" id="KW-1133">Transmembrane helix</keyword>
<keyword evidence="3" id="KW-0732">Signal</keyword>
<keyword evidence="2" id="KW-0472">Membrane</keyword>
<feature type="region of interest" description="Disordered" evidence="1">
    <location>
        <begin position="28"/>
        <end position="62"/>
    </location>
</feature>
<evidence type="ECO:0000256" key="3">
    <source>
        <dbReference type="SAM" id="SignalP"/>
    </source>
</evidence>